<dbReference type="InterPro" id="IPR023090">
    <property type="entry name" value="UPF0702_alpha/beta_dom_sf"/>
</dbReference>
<evidence type="ECO:0000256" key="7">
    <source>
        <dbReference type="SAM" id="Phobius"/>
    </source>
</evidence>
<dbReference type="Proteomes" id="UP000295807">
    <property type="component" value="Unassembled WGS sequence"/>
</dbReference>
<proteinExistence type="inferred from homology"/>
<comment type="similarity">
    <text evidence="2">Belongs to the UPF0702 family.</text>
</comment>
<evidence type="ECO:0000313" key="9">
    <source>
        <dbReference type="EMBL" id="TCS87427.1"/>
    </source>
</evidence>
<comment type="caution">
    <text evidence="9">The sequence shown here is derived from an EMBL/GenBank/DDBJ whole genome shotgun (WGS) entry which is preliminary data.</text>
</comment>
<evidence type="ECO:0000256" key="4">
    <source>
        <dbReference type="ARBA" id="ARBA00022692"/>
    </source>
</evidence>
<dbReference type="Pfam" id="PF04239">
    <property type="entry name" value="DUF421"/>
    <property type="match status" value="1"/>
</dbReference>
<reference evidence="9 10" key="1">
    <citation type="submission" date="2019-03" db="EMBL/GenBank/DDBJ databases">
        <title>Genomic Encyclopedia of Type Strains, Phase IV (KMG-IV): sequencing the most valuable type-strain genomes for metagenomic binning, comparative biology and taxonomic classification.</title>
        <authorList>
            <person name="Goeker M."/>
        </authorList>
    </citation>
    <scope>NUCLEOTIDE SEQUENCE [LARGE SCALE GENOMIC DNA]</scope>
    <source>
        <strain evidence="9 10">DSM 21100</strain>
    </source>
</reference>
<dbReference type="PANTHER" id="PTHR34582">
    <property type="entry name" value="UPF0702 TRANSMEMBRANE PROTEIN YCAP"/>
    <property type="match status" value="1"/>
</dbReference>
<name>A0A4R3KSD8_9SPHI</name>
<feature type="transmembrane region" description="Helical" evidence="7">
    <location>
        <begin position="79"/>
        <end position="100"/>
    </location>
</feature>
<dbReference type="RefSeq" id="WP_132129237.1">
    <property type="nucleotide sequence ID" value="NZ_CP042432.1"/>
</dbReference>
<dbReference type="Gene3D" id="3.30.240.20">
    <property type="entry name" value="bsu07140 like domains"/>
    <property type="match status" value="1"/>
</dbReference>
<keyword evidence="4 7" id="KW-0812">Transmembrane</keyword>
<dbReference type="OrthoDB" id="6538282at2"/>
<evidence type="ECO:0000256" key="2">
    <source>
        <dbReference type="ARBA" id="ARBA00006448"/>
    </source>
</evidence>
<dbReference type="GO" id="GO:0005886">
    <property type="term" value="C:plasma membrane"/>
    <property type="evidence" value="ECO:0007669"/>
    <property type="project" value="UniProtKB-SubCell"/>
</dbReference>
<evidence type="ECO:0000313" key="10">
    <source>
        <dbReference type="Proteomes" id="UP000295807"/>
    </source>
</evidence>
<sequence length="234" mass="26600">MEQSEIVPFDWQRILMDQYPGGFLLEVVFRALVIFLVVMISLRITGKRGVKQLSLFELVFILTLGSAGGDVIFYEDVPLVPVIVTFAAIIGIYFVTVYFISRNEKIEKWMEGEPLCIIENGHFVMKYIERENFSPEEVCMELRIRSVEHIGQVKSAILETSGEMSVFFYPDEDVRPGMPTLPWERQAGRETEAGQFYACARCGNTEKAALSGKYKCVRCDCSFCMKALSGRRIG</sequence>
<evidence type="ECO:0000256" key="3">
    <source>
        <dbReference type="ARBA" id="ARBA00022475"/>
    </source>
</evidence>
<dbReference type="InterPro" id="IPR007353">
    <property type="entry name" value="DUF421"/>
</dbReference>
<dbReference type="PANTHER" id="PTHR34582:SF6">
    <property type="entry name" value="UPF0702 TRANSMEMBRANE PROTEIN YCAP"/>
    <property type="match status" value="1"/>
</dbReference>
<accession>A0A4R3KSD8</accession>
<gene>
    <name evidence="9" type="ORF">EDD80_105242</name>
</gene>
<dbReference type="EMBL" id="SMAD01000005">
    <property type="protein sequence ID" value="TCS87427.1"/>
    <property type="molecule type" value="Genomic_DNA"/>
</dbReference>
<evidence type="ECO:0000259" key="8">
    <source>
        <dbReference type="Pfam" id="PF04239"/>
    </source>
</evidence>
<dbReference type="AlphaFoldDB" id="A0A4R3KSD8"/>
<evidence type="ECO:0000256" key="6">
    <source>
        <dbReference type="ARBA" id="ARBA00023136"/>
    </source>
</evidence>
<protein>
    <submittedName>
        <fullName evidence="9">Uncharacterized membrane protein YcaP (DUF421 family)</fullName>
    </submittedName>
</protein>
<feature type="transmembrane region" description="Helical" evidence="7">
    <location>
        <begin position="20"/>
        <end position="42"/>
    </location>
</feature>
<keyword evidence="6 7" id="KW-0472">Membrane</keyword>
<evidence type="ECO:0000256" key="1">
    <source>
        <dbReference type="ARBA" id="ARBA00004651"/>
    </source>
</evidence>
<feature type="transmembrane region" description="Helical" evidence="7">
    <location>
        <begin position="54"/>
        <end position="73"/>
    </location>
</feature>
<organism evidence="9 10">
    <name type="scientific">Anseongella ginsenosidimutans</name>
    <dbReference type="NCBI Taxonomy" id="496056"/>
    <lineage>
        <taxon>Bacteria</taxon>
        <taxon>Pseudomonadati</taxon>
        <taxon>Bacteroidota</taxon>
        <taxon>Sphingobacteriia</taxon>
        <taxon>Sphingobacteriales</taxon>
        <taxon>Sphingobacteriaceae</taxon>
        <taxon>Anseongella</taxon>
    </lineage>
</organism>
<keyword evidence="5 7" id="KW-1133">Transmembrane helix</keyword>
<comment type="subcellular location">
    <subcellularLocation>
        <location evidence="1">Cell membrane</location>
        <topology evidence="1">Multi-pass membrane protein</topology>
    </subcellularLocation>
</comment>
<feature type="domain" description="YetF C-terminal" evidence="8">
    <location>
        <begin position="102"/>
        <end position="171"/>
    </location>
</feature>
<evidence type="ECO:0000256" key="5">
    <source>
        <dbReference type="ARBA" id="ARBA00022989"/>
    </source>
</evidence>
<keyword evidence="10" id="KW-1185">Reference proteome</keyword>
<keyword evidence="3" id="KW-1003">Cell membrane</keyword>